<dbReference type="AlphaFoldDB" id="A0A3A5H720"/>
<protein>
    <submittedName>
        <fullName evidence="6">Acyl-CoA dehydrogenase</fullName>
    </submittedName>
</protein>
<dbReference type="GO" id="GO:0005886">
    <property type="term" value="C:plasma membrane"/>
    <property type="evidence" value="ECO:0007669"/>
    <property type="project" value="TreeGrafter"/>
</dbReference>
<dbReference type="Proteomes" id="UP000276542">
    <property type="component" value="Unassembled WGS sequence"/>
</dbReference>
<dbReference type="InterPro" id="IPR009100">
    <property type="entry name" value="AcylCoA_DH/oxidase_NM_dom_sf"/>
</dbReference>
<comment type="cofactor">
    <cofactor evidence="1">
        <name>FAD</name>
        <dbReference type="ChEBI" id="CHEBI:57692"/>
    </cofactor>
</comment>
<evidence type="ECO:0000313" key="7">
    <source>
        <dbReference type="Proteomes" id="UP000276542"/>
    </source>
</evidence>
<dbReference type="Pfam" id="PF00441">
    <property type="entry name" value="Acyl-CoA_dh_1"/>
    <property type="match status" value="1"/>
</dbReference>
<evidence type="ECO:0000256" key="4">
    <source>
        <dbReference type="ARBA" id="ARBA00022827"/>
    </source>
</evidence>
<sequence>MSITAASLLLNPGTYDPEHLDAESRRVLAATIDHLDGYGMAKLTGDFHAAQWPAEFLDFVAKEKVFATFMTPARDAAGDDNKRWDTARVAAMSEVLGFYGLSYWYPWQVTCLGLGPVWQSDNDIARARAAAAIDAGGIGAFGLSEKEHGADIYSSDMVLTPNGDGTWTATGSKYYIGNGNAANTVSVFGRIDGIEGPDQYVFFYADSDHPAYHVVKNVVHHQNYVSEFRLEGYPVTEEDILHTGEAAFSAALNTVNVGKFNLCFGSIGGATHALYTAITHAHTRVLYGKPVTAMPHIRSSFVENFARITAMKLFSYRAVDYFRCASADDRRYLLFNPVTKMKVTTEGERVVTALGDIVAAKGFEKDNFMMIAKYDSTGLPRLEGTVAVNLGLVLKFMPAYLFMPEDLPDVPTRTDAADDPFLFNQGPARGLGKVRFQDWKKPYQAAAGIPNVGRFYELAQAFCNLLITAAPDAEQQKDLDFLLSLGDIFTLIVYGQLILEQAEILDLDTDIVDTIFEVLVRDFAAGAVTMHGKAGANDAQRAWAVAAVRAPITSPERFEKVWTEVAGLSGAYVMND</sequence>
<dbReference type="InterPro" id="IPR037069">
    <property type="entry name" value="AcylCoA_DH/ox_N_sf"/>
</dbReference>
<dbReference type="OrthoDB" id="5427839at2"/>
<reference evidence="7" key="1">
    <citation type="submission" date="2018-09" db="EMBL/GenBank/DDBJ databases">
        <authorList>
            <person name="Zhu H."/>
        </authorList>
    </citation>
    <scope>NUCLEOTIDE SEQUENCE [LARGE SCALE GENOMIC DNA]</scope>
    <source>
        <strain evidence="7">K1W22B-1</strain>
    </source>
</reference>
<comment type="caution">
    <text evidence="6">The sequence shown here is derived from an EMBL/GenBank/DDBJ whole genome shotgun (WGS) entry which is preliminary data.</text>
</comment>
<evidence type="ECO:0000256" key="1">
    <source>
        <dbReference type="ARBA" id="ARBA00001974"/>
    </source>
</evidence>
<dbReference type="InterPro" id="IPR009075">
    <property type="entry name" value="AcylCo_DH/oxidase_C"/>
</dbReference>
<comment type="similarity">
    <text evidence="2">Belongs to the acyl-CoA dehydrogenase family.</text>
</comment>
<dbReference type="SUPFAM" id="SSF56645">
    <property type="entry name" value="Acyl-CoA dehydrogenase NM domain-like"/>
    <property type="match status" value="1"/>
</dbReference>
<gene>
    <name evidence="6" type="ORF">D4739_09825</name>
</gene>
<dbReference type="GO" id="GO:0003995">
    <property type="term" value="F:acyl-CoA dehydrogenase activity"/>
    <property type="evidence" value="ECO:0007669"/>
    <property type="project" value="TreeGrafter"/>
</dbReference>
<dbReference type="GO" id="GO:0050660">
    <property type="term" value="F:flavin adenine dinucleotide binding"/>
    <property type="evidence" value="ECO:0007669"/>
    <property type="project" value="InterPro"/>
</dbReference>
<dbReference type="Gene3D" id="2.40.110.10">
    <property type="entry name" value="Butyryl-CoA Dehydrogenase, subunit A, domain 2"/>
    <property type="match status" value="1"/>
</dbReference>
<keyword evidence="7" id="KW-1185">Reference proteome</keyword>
<keyword evidence="4" id="KW-0274">FAD</keyword>
<keyword evidence="3" id="KW-0285">Flavoprotein</keyword>
<feature type="domain" description="Acyl-CoA dehydrogenase/oxidase C-terminal" evidence="5">
    <location>
        <begin position="248"/>
        <end position="395"/>
    </location>
</feature>
<evidence type="ECO:0000259" key="5">
    <source>
        <dbReference type="Pfam" id="PF00441"/>
    </source>
</evidence>
<evidence type="ECO:0000256" key="2">
    <source>
        <dbReference type="ARBA" id="ARBA00009347"/>
    </source>
</evidence>
<name>A0A3A5H720_9ACTN</name>
<dbReference type="InterPro" id="IPR046373">
    <property type="entry name" value="Acyl-CoA_Oxase/DH_mid-dom_sf"/>
</dbReference>
<dbReference type="SUPFAM" id="SSF47203">
    <property type="entry name" value="Acyl-CoA dehydrogenase C-terminal domain-like"/>
    <property type="match status" value="1"/>
</dbReference>
<dbReference type="InterPro" id="IPR036250">
    <property type="entry name" value="AcylCo_DH-like_C"/>
</dbReference>
<dbReference type="RefSeq" id="WP_120060451.1">
    <property type="nucleotide sequence ID" value="NZ_QYRP01000002.1"/>
</dbReference>
<accession>A0A3A5H720</accession>
<evidence type="ECO:0000256" key="3">
    <source>
        <dbReference type="ARBA" id="ARBA00022630"/>
    </source>
</evidence>
<evidence type="ECO:0000313" key="6">
    <source>
        <dbReference type="EMBL" id="RJS46479.1"/>
    </source>
</evidence>
<proteinExistence type="inferred from homology"/>
<dbReference type="EMBL" id="QYRP01000002">
    <property type="protein sequence ID" value="RJS46479.1"/>
    <property type="molecule type" value="Genomic_DNA"/>
</dbReference>
<organism evidence="6 7">
    <name type="scientific">Nocardioides cavernaquae</name>
    <dbReference type="NCBI Taxonomy" id="2321396"/>
    <lineage>
        <taxon>Bacteria</taxon>
        <taxon>Bacillati</taxon>
        <taxon>Actinomycetota</taxon>
        <taxon>Actinomycetes</taxon>
        <taxon>Propionibacteriales</taxon>
        <taxon>Nocardioidaceae</taxon>
        <taxon>Nocardioides</taxon>
    </lineage>
</organism>
<dbReference type="Gene3D" id="1.20.140.10">
    <property type="entry name" value="Butyryl-CoA Dehydrogenase, subunit A, domain 3"/>
    <property type="match status" value="1"/>
</dbReference>
<dbReference type="PANTHER" id="PTHR43884:SF19">
    <property type="entry name" value="ACYL-COA DEHYDROGENASE FADE4-RELATED"/>
    <property type="match status" value="1"/>
</dbReference>
<dbReference type="PANTHER" id="PTHR43884">
    <property type="entry name" value="ACYL-COA DEHYDROGENASE"/>
    <property type="match status" value="1"/>
</dbReference>
<dbReference type="Gene3D" id="1.10.540.10">
    <property type="entry name" value="Acyl-CoA dehydrogenase/oxidase, N-terminal domain"/>
    <property type="match status" value="1"/>
</dbReference>